<keyword evidence="4" id="KW-1185">Reference proteome</keyword>
<dbReference type="Pfam" id="PF10646">
    <property type="entry name" value="Germane"/>
    <property type="match status" value="1"/>
</dbReference>
<protein>
    <submittedName>
        <fullName evidence="3">GerMN domain-containing protein</fullName>
    </submittedName>
</protein>
<dbReference type="EMBL" id="JACOPL010000003">
    <property type="protein sequence ID" value="MBC5724674.1"/>
    <property type="molecule type" value="Genomic_DNA"/>
</dbReference>
<evidence type="ECO:0000256" key="1">
    <source>
        <dbReference type="SAM" id="MobiDB-lite"/>
    </source>
</evidence>
<feature type="region of interest" description="Disordered" evidence="1">
    <location>
        <begin position="31"/>
        <end position="74"/>
    </location>
</feature>
<sequence>MKKRTLIVIVVLIVVALIAAACVYGYVSGRQQTQEEPPVSEPEKPAEPEGPDTPDKPDEEPVQPDNPNPSGGESVIVYVPDEQGETLTPVGADAKDDSDQALVDALIAANSLPAGVEVQSSSVEDSVLKLDMNAAYGEAVRASGTTGESMLIYSLVNTFAQARGVDQVLITVDGAPLETGHDIYDYPLTANSNP</sequence>
<accession>A0A923LT69</accession>
<proteinExistence type="predicted"/>
<name>A0A923LT69_9FIRM</name>
<dbReference type="RefSeq" id="WP_054326799.1">
    <property type="nucleotide sequence ID" value="NZ_JACOPL010000003.1"/>
</dbReference>
<feature type="domain" description="GerMN" evidence="2">
    <location>
        <begin position="99"/>
        <end position="181"/>
    </location>
</feature>
<comment type="caution">
    <text evidence="3">The sequence shown here is derived from an EMBL/GenBank/DDBJ whole genome shotgun (WGS) entry which is preliminary data.</text>
</comment>
<feature type="compositionally biased region" description="Acidic residues" evidence="1">
    <location>
        <begin position="49"/>
        <end position="62"/>
    </location>
</feature>
<dbReference type="SMART" id="SM00909">
    <property type="entry name" value="Germane"/>
    <property type="match status" value="1"/>
</dbReference>
<dbReference type="InterPro" id="IPR019606">
    <property type="entry name" value="GerMN"/>
</dbReference>
<dbReference type="AlphaFoldDB" id="A0A923LT69"/>
<reference evidence="3" key="1">
    <citation type="submission" date="2020-08" db="EMBL/GenBank/DDBJ databases">
        <title>Genome public.</title>
        <authorList>
            <person name="Liu C."/>
            <person name="Sun Q."/>
        </authorList>
    </citation>
    <scope>NUCLEOTIDE SEQUENCE</scope>
    <source>
        <strain evidence="3">NSJ-28</strain>
    </source>
</reference>
<dbReference type="PROSITE" id="PS51257">
    <property type="entry name" value="PROKAR_LIPOPROTEIN"/>
    <property type="match status" value="1"/>
</dbReference>
<gene>
    <name evidence="3" type="ORF">H8S45_04265</name>
</gene>
<dbReference type="Proteomes" id="UP000606499">
    <property type="component" value="Unassembled WGS sequence"/>
</dbReference>
<evidence type="ECO:0000313" key="3">
    <source>
        <dbReference type="EMBL" id="MBC5724674.1"/>
    </source>
</evidence>
<evidence type="ECO:0000313" key="4">
    <source>
        <dbReference type="Proteomes" id="UP000606499"/>
    </source>
</evidence>
<evidence type="ECO:0000259" key="2">
    <source>
        <dbReference type="SMART" id="SM00909"/>
    </source>
</evidence>
<organism evidence="3 4">
    <name type="scientific">Agathobaculum faecis</name>
    <dbReference type="NCBI Taxonomy" id="2763013"/>
    <lineage>
        <taxon>Bacteria</taxon>
        <taxon>Bacillati</taxon>
        <taxon>Bacillota</taxon>
        <taxon>Clostridia</taxon>
        <taxon>Eubacteriales</taxon>
        <taxon>Butyricicoccaceae</taxon>
        <taxon>Agathobaculum</taxon>
    </lineage>
</organism>